<dbReference type="Proteomes" id="UP000216802">
    <property type="component" value="Unassembled WGS sequence"/>
</dbReference>
<keyword evidence="4 6" id="KW-0573">Peptidoglycan synthesis</keyword>
<proteinExistence type="predicted"/>
<dbReference type="CDD" id="cd16913">
    <property type="entry name" value="YkuD_like"/>
    <property type="match status" value="1"/>
</dbReference>
<keyword evidence="5 6" id="KW-0961">Cell wall biogenesis/degradation</keyword>
<feature type="chain" id="PRO_5012899281" evidence="7">
    <location>
        <begin position="29"/>
        <end position="187"/>
    </location>
</feature>
<feature type="active site" description="Proton donor/acceptor" evidence="6">
    <location>
        <position position="137"/>
    </location>
</feature>
<dbReference type="GO" id="GO:0005576">
    <property type="term" value="C:extracellular region"/>
    <property type="evidence" value="ECO:0007669"/>
    <property type="project" value="TreeGrafter"/>
</dbReference>
<dbReference type="InterPro" id="IPR038063">
    <property type="entry name" value="Transpep_catalytic_dom"/>
</dbReference>
<comment type="pathway">
    <text evidence="1 6">Cell wall biogenesis; peptidoglycan biosynthesis.</text>
</comment>
<dbReference type="PANTHER" id="PTHR30582">
    <property type="entry name" value="L,D-TRANSPEPTIDASE"/>
    <property type="match status" value="1"/>
</dbReference>
<dbReference type="AlphaFoldDB" id="A0A269YLG5"/>
<evidence type="ECO:0000256" key="3">
    <source>
        <dbReference type="ARBA" id="ARBA00022960"/>
    </source>
</evidence>
<evidence type="ECO:0000259" key="8">
    <source>
        <dbReference type="PROSITE" id="PS52029"/>
    </source>
</evidence>
<dbReference type="InterPro" id="IPR050979">
    <property type="entry name" value="LD-transpeptidase"/>
</dbReference>
<dbReference type="GO" id="GO:0071972">
    <property type="term" value="F:peptidoglycan L,D-transpeptidase activity"/>
    <property type="evidence" value="ECO:0007669"/>
    <property type="project" value="TreeGrafter"/>
</dbReference>
<accession>A0A269YLG5</accession>
<evidence type="ECO:0000256" key="5">
    <source>
        <dbReference type="ARBA" id="ARBA00023316"/>
    </source>
</evidence>
<dbReference type="GO" id="GO:0016740">
    <property type="term" value="F:transferase activity"/>
    <property type="evidence" value="ECO:0007669"/>
    <property type="project" value="UniProtKB-KW"/>
</dbReference>
<evidence type="ECO:0000256" key="1">
    <source>
        <dbReference type="ARBA" id="ARBA00004752"/>
    </source>
</evidence>
<evidence type="ECO:0000256" key="2">
    <source>
        <dbReference type="ARBA" id="ARBA00022679"/>
    </source>
</evidence>
<keyword evidence="2" id="KW-0808">Transferase</keyword>
<feature type="active site" description="Nucleophile" evidence="6">
    <location>
        <position position="163"/>
    </location>
</feature>
<keyword evidence="7" id="KW-0732">Signal</keyword>
<dbReference type="Pfam" id="PF03734">
    <property type="entry name" value="YkuD"/>
    <property type="match status" value="1"/>
</dbReference>
<feature type="signal peptide" evidence="7">
    <location>
        <begin position="1"/>
        <end position="28"/>
    </location>
</feature>
<sequence>MKFKNVFAFIIASVFIIMALAAAQHSFAVRKATVSTNSQSSQTDYWRAPSEDKAYPKWSEMSHPWIYVSVKQQKVFIHGNGKVQYIMNCSTGTPSSPTPRGTFHIQKERGYSFYNKRSHEGAHYWVSWLDHGVYLFHSVPTNAQGKYVVSEADKLGTPASHGCVRLSISDAKWMYQTVPFGTKVVIH</sequence>
<dbReference type="Gene3D" id="2.40.440.10">
    <property type="entry name" value="L,D-transpeptidase catalytic domain-like"/>
    <property type="match status" value="1"/>
</dbReference>
<reference evidence="9 10" key="1">
    <citation type="submission" date="2017-04" db="EMBL/GenBank/DDBJ databases">
        <title>Kefir bacterial isolates.</title>
        <authorList>
            <person name="Kim Y."/>
            <person name="Blasche S."/>
            <person name="Patil K.R."/>
        </authorList>
    </citation>
    <scope>NUCLEOTIDE SEQUENCE [LARGE SCALE GENOMIC DNA]</scope>
    <source>
        <strain evidence="9 10">OG2</strain>
    </source>
</reference>
<name>A0A269YLG5_9LACO</name>
<evidence type="ECO:0000313" key="10">
    <source>
        <dbReference type="Proteomes" id="UP000216802"/>
    </source>
</evidence>
<organism evidence="9 10">
    <name type="scientific">Lentilactobacillus parakefiri</name>
    <dbReference type="NCBI Taxonomy" id="152332"/>
    <lineage>
        <taxon>Bacteria</taxon>
        <taxon>Bacillati</taxon>
        <taxon>Bacillota</taxon>
        <taxon>Bacilli</taxon>
        <taxon>Lactobacillales</taxon>
        <taxon>Lactobacillaceae</taxon>
        <taxon>Lentilactobacillus</taxon>
    </lineage>
</organism>
<dbReference type="GO" id="GO:0071555">
    <property type="term" value="P:cell wall organization"/>
    <property type="evidence" value="ECO:0007669"/>
    <property type="project" value="UniProtKB-UniRule"/>
</dbReference>
<evidence type="ECO:0000313" key="9">
    <source>
        <dbReference type="EMBL" id="PAK86071.1"/>
    </source>
</evidence>
<dbReference type="OrthoDB" id="177750at2"/>
<dbReference type="PANTHER" id="PTHR30582:SF2">
    <property type="entry name" value="L,D-TRANSPEPTIDASE YCIB-RELATED"/>
    <property type="match status" value="1"/>
</dbReference>
<dbReference type="GO" id="GO:0008360">
    <property type="term" value="P:regulation of cell shape"/>
    <property type="evidence" value="ECO:0007669"/>
    <property type="project" value="UniProtKB-UniRule"/>
</dbReference>
<evidence type="ECO:0000256" key="4">
    <source>
        <dbReference type="ARBA" id="ARBA00022984"/>
    </source>
</evidence>
<dbReference type="PROSITE" id="PS52029">
    <property type="entry name" value="LD_TPASE"/>
    <property type="match status" value="1"/>
</dbReference>
<evidence type="ECO:0000256" key="6">
    <source>
        <dbReference type="PROSITE-ProRule" id="PRU01373"/>
    </source>
</evidence>
<dbReference type="UniPathway" id="UPA00219"/>
<gene>
    <name evidence="9" type="ORF">B8W98_03550</name>
</gene>
<keyword evidence="3 6" id="KW-0133">Cell shape</keyword>
<feature type="domain" description="L,D-TPase catalytic" evidence="8">
    <location>
        <begin position="64"/>
        <end position="187"/>
    </location>
</feature>
<dbReference type="GO" id="GO:0018104">
    <property type="term" value="P:peptidoglycan-protein cross-linking"/>
    <property type="evidence" value="ECO:0007669"/>
    <property type="project" value="TreeGrafter"/>
</dbReference>
<dbReference type="SUPFAM" id="SSF141523">
    <property type="entry name" value="L,D-transpeptidase catalytic domain-like"/>
    <property type="match status" value="1"/>
</dbReference>
<comment type="caution">
    <text evidence="9">The sequence shown here is derived from an EMBL/GenBank/DDBJ whole genome shotgun (WGS) entry which is preliminary data.</text>
</comment>
<evidence type="ECO:0000256" key="7">
    <source>
        <dbReference type="SAM" id="SignalP"/>
    </source>
</evidence>
<dbReference type="EMBL" id="NCXI01000016">
    <property type="protein sequence ID" value="PAK86071.1"/>
    <property type="molecule type" value="Genomic_DNA"/>
</dbReference>
<protein>
    <submittedName>
        <fullName evidence="9">L,D-transpeptidase</fullName>
    </submittedName>
</protein>
<dbReference type="InterPro" id="IPR005490">
    <property type="entry name" value="LD_TPept_cat_dom"/>
</dbReference>